<dbReference type="eggNOG" id="ENOG5032GQ3">
    <property type="taxonomic scope" value="Bacteria"/>
</dbReference>
<evidence type="ECO:0000259" key="2">
    <source>
        <dbReference type="Pfam" id="PF16729"/>
    </source>
</evidence>
<dbReference type="InterPro" id="IPR031989">
    <property type="entry name" value="DUF5067"/>
</dbReference>
<dbReference type="STRING" id="155618.RV06_GL002403"/>
<dbReference type="InterPro" id="IPR029050">
    <property type="entry name" value="Immunoprotect_excell_Ig-like"/>
</dbReference>
<dbReference type="AlphaFoldDB" id="R2SIL3"/>
<dbReference type="OrthoDB" id="2179640at2"/>
<dbReference type="Pfam" id="PF16729">
    <property type="entry name" value="DUF5067"/>
    <property type="match status" value="1"/>
</dbReference>
<dbReference type="PATRIC" id="fig|1158608.3.peg.2095"/>
<proteinExistence type="predicted"/>
<evidence type="ECO:0000313" key="5">
    <source>
        <dbReference type="Proteomes" id="UP000013858"/>
    </source>
</evidence>
<protein>
    <recommendedName>
        <fullName evidence="2">DUF5067 domain-containing protein</fullName>
    </recommendedName>
</protein>
<dbReference type="Proteomes" id="UP000013858">
    <property type="component" value="Unassembled WGS sequence"/>
</dbReference>
<dbReference type="Proteomes" id="UP000014197">
    <property type="component" value="Unassembled WGS sequence"/>
</dbReference>
<organism evidence="3 5">
    <name type="scientific">Enterococcus haemoperoxidus ATCC BAA-382</name>
    <dbReference type="NCBI Taxonomy" id="1158608"/>
    <lineage>
        <taxon>Bacteria</taxon>
        <taxon>Bacillati</taxon>
        <taxon>Bacillota</taxon>
        <taxon>Bacilli</taxon>
        <taxon>Lactobacillales</taxon>
        <taxon>Enterococcaceae</taxon>
        <taxon>Enterococcus</taxon>
    </lineage>
</organism>
<sequence>MKKKHRFILLMIPLSIFFLFGCSKEVIETNKQTIEGEGLTYHLQLPRGWKKQANYQTIYGRQSAFGAEDTKSKSGMSVLLFPKEGVDQKGFGERTRKELAEKNNYKKVDGVYLKEYTINEAPAYKFTFETRFGDQKVWSHFYAIFTKNGVIEVMFYSAQDTAYKERAKLIDASMDTVKEIAYDEVANSAKDEENSDKIEVENNELSAVITGIRTISGKHAEKIFVLRYQLTNLSDQVIKPVEWQKFIELKQQGVLLEKATLPESTTSFDTKELVDAGEKELNKGESVESVLLYRLPEIVNIQLTFDSTHFPRQKTYTLLLSNKEEKNNE</sequence>
<keyword evidence="6" id="KW-1185">Reference proteome</keyword>
<reference evidence="4 6" key="2">
    <citation type="submission" date="2013-03" db="EMBL/GenBank/DDBJ databases">
        <title>The Genome Sequence of Enterococcus haemoperoxidus BAA-382 (PacBio/Illumina hybrid assembly).</title>
        <authorList>
            <consortium name="The Broad Institute Genomics Platform"/>
            <consortium name="The Broad Institute Genome Sequencing Center for Infectious Disease"/>
            <person name="Earl A."/>
            <person name="Russ C."/>
            <person name="Gilmore M."/>
            <person name="Surin D."/>
            <person name="Walker B."/>
            <person name="Young S."/>
            <person name="Zeng Q."/>
            <person name="Gargeya S."/>
            <person name="Fitzgerald M."/>
            <person name="Haas B."/>
            <person name="Abouelleil A."/>
            <person name="Allen A.W."/>
            <person name="Alvarado L."/>
            <person name="Arachchi H.M."/>
            <person name="Berlin A.M."/>
            <person name="Chapman S.B."/>
            <person name="Gainer-Dewar J."/>
            <person name="Goldberg J."/>
            <person name="Griggs A."/>
            <person name="Gujja S."/>
            <person name="Hansen M."/>
            <person name="Howarth C."/>
            <person name="Imamovic A."/>
            <person name="Ireland A."/>
            <person name="Larimer J."/>
            <person name="McCowan C."/>
            <person name="Murphy C."/>
            <person name="Pearson M."/>
            <person name="Poon T.W."/>
            <person name="Priest M."/>
            <person name="Roberts A."/>
            <person name="Saif S."/>
            <person name="Shea T."/>
            <person name="Sisk P."/>
            <person name="Sykes S."/>
            <person name="Wortman J."/>
            <person name="Nusbaum C."/>
            <person name="Birren B."/>
        </authorList>
    </citation>
    <scope>NUCLEOTIDE SEQUENCE [LARGE SCALE GENOMIC DNA]</scope>
    <source>
        <strain evidence="4 6">ATCC BAA-382</strain>
    </source>
</reference>
<evidence type="ECO:0000313" key="3">
    <source>
        <dbReference type="EMBL" id="EOH95050.1"/>
    </source>
</evidence>
<evidence type="ECO:0000313" key="6">
    <source>
        <dbReference type="Proteomes" id="UP000014197"/>
    </source>
</evidence>
<reference evidence="3 5" key="1">
    <citation type="submission" date="2013-02" db="EMBL/GenBank/DDBJ databases">
        <title>The Genome Sequence of Enterococcus haemoperoxidus BAA-382.</title>
        <authorList>
            <consortium name="The Broad Institute Genome Sequencing Platform"/>
            <consortium name="The Broad Institute Genome Sequencing Center for Infectious Disease"/>
            <person name="Earl A.M."/>
            <person name="Gilmore M.S."/>
            <person name="Lebreton F."/>
            <person name="Walker B."/>
            <person name="Young S.K."/>
            <person name="Zeng Q."/>
            <person name="Gargeya S."/>
            <person name="Fitzgerald M."/>
            <person name="Haas B."/>
            <person name="Abouelleil A."/>
            <person name="Alvarado L."/>
            <person name="Arachchi H.M."/>
            <person name="Berlin A.M."/>
            <person name="Chapman S.B."/>
            <person name="Dewar J."/>
            <person name="Goldberg J."/>
            <person name="Griggs A."/>
            <person name="Gujja S."/>
            <person name="Hansen M."/>
            <person name="Howarth C."/>
            <person name="Imamovic A."/>
            <person name="Larimer J."/>
            <person name="McCowan C."/>
            <person name="Murphy C."/>
            <person name="Neiman D."/>
            <person name="Pearson M."/>
            <person name="Priest M."/>
            <person name="Roberts A."/>
            <person name="Saif S."/>
            <person name="Shea T."/>
            <person name="Sisk P."/>
            <person name="Sykes S."/>
            <person name="Wortman J."/>
            <person name="Nusbaum C."/>
            <person name="Birren B."/>
        </authorList>
    </citation>
    <scope>NUCLEOTIDE SEQUENCE [LARGE SCALE GENOMIC DNA]</scope>
    <source>
        <strain evidence="3 5">ATCC BAA-382</strain>
    </source>
</reference>
<keyword evidence="1" id="KW-0732">Signal</keyword>
<accession>R2SIL3</accession>
<evidence type="ECO:0000256" key="1">
    <source>
        <dbReference type="ARBA" id="ARBA00022729"/>
    </source>
</evidence>
<dbReference type="Gene3D" id="2.60.40.1240">
    <property type="match status" value="1"/>
</dbReference>
<dbReference type="EMBL" id="AJAR01000020">
    <property type="protein sequence ID" value="EOH95050.1"/>
    <property type="molecule type" value="Genomic_DNA"/>
</dbReference>
<comment type="caution">
    <text evidence="3">The sequence shown here is derived from an EMBL/GenBank/DDBJ whole genome shotgun (WGS) entry which is preliminary data.</text>
</comment>
<feature type="domain" description="DUF5067" evidence="2">
    <location>
        <begin position="189"/>
        <end position="305"/>
    </location>
</feature>
<dbReference type="RefSeq" id="WP_010762320.1">
    <property type="nucleotide sequence ID" value="NZ_KB946316.1"/>
</dbReference>
<gene>
    <name evidence="4" type="ORF">I583_03095</name>
    <name evidence="3" type="ORF">UAW_02129</name>
</gene>
<dbReference type="PROSITE" id="PS51257">
    <property type="entry name" value="PROKAR_LIPOPROTEIN"/>
    <property type="match status" value="1"/>
</dbReference>
<name>R2SIL3_9ENTE</name>
<dbReference type="EMBL" id="ASVY01000003">
    <property type="protein sequence ID" value="EOT60449.1"/>
    <property type="molecule type" value="Genomic_DNA"/>
</dbReference>
<evidence type="ECO:0000313" key="4">
    <source>
        <dbReference type="EMBL" id="EOT60449.1"/>
    </source>
</evidence>